<dbReference type="PANTHER" id="PTHR43201:SF5">
    <property type="entry name" value="MEDIUM-CHAIN ACYL-COA LIGASE ACSF2, MITOCHONDRIAL"/>
    <property type="match status" value="1"/>
</dbReference>
<evidence type="ECO:0000259" key="3">
    <source>
        <dbReference type="Pfam" id="PF00501"/>
    </source>
</evidence>
<dbReference type="Proteomes" id="UP000031364">
    <property type="component" value="Unassembled WGS sequence"/>
</dbReference>
<sequence length="566" mass="63029">MSTATDAHAARPVPDFLRVYAPSRFQKRISPVSRIPATGRIGEVWHAAAQRGSLNTITVDRVPDLAPEFGTILNYGNCATIVDHLAAKLNAWGVRPWDRVAVVKRNHLDTAFLASAIARLGAIPALISDNHSREVLDILIGRLETPFLVTDAGAVDRMGIDPELVAKTVRTACVGRPDDRPDLDDWFALDEGVVPENAMRQPFEPMVITHTSGTTGAPKLVMHSANSLYSLALGEAERWPGVGLRATDRFAICEPYCHQRVITGLLAMATVQPTMLCLSDPMDPAVRDALVAYRPTFMETVPNGFLYWEKYIDDPGRPFADVRVYVSSYDGIHTRTMRKFLNASKRRQPLWLQSWSQSEAGPVAVRVYVRHSVRRVGHRPPPTQVLGWAVPRWGKVRCVDPETGRPVPRGQVGLIQLSAPGRCLAYVNEQDRHTHKVDGEWWDLGDLGIVSRWGTVRMIDREIDRLPESSTIELEDVLLDRLPETTEVIVLAIAGGPPQPVLSIDGDRELDKNAWRAATHDMPELAEPIQVKWSEFPRTATWKVRRVALRKQLFGAAEAIGKGRWT</sequence>
<keyword evidence="2" id="KW-0436">Ligase</keyword>
<dbReference type="Pfam" id="PF00501">
    <property type="entry name" value="AMP-binding"/>
    <property type="match status" value="1"/>
</dbReference>
<accession>A0ABR4ZL36</accession>
<name>A0ABR4ZL36_9NOCA</name>
<dbReference type="Gene3D" id="3.40.50.12780">
    <property type="entry name" value="N-terminal domain of ligase-like"/>
    <property type="match status" value="1"/>
</dbReference>
<feature type="domain" description="AMP-dependent synthetase/ligase" evidence="3">
    <location>
        <begin position="70"/>
        <end position="421"/>
    </location>
</feature>
<dbReference type="PROSITE" id="PS00455">
    <property type="entry name" value="AMP_BINDING"/>
    <property type="match status" value="1"/>
</dbReference>
<dbReference type="PANTHER" id="PTHR43201">
    <property type="entry name" value="ACYL-COA SYNTHETASE"/>
    <property type="match status" value="1"/>
</dbReference>
<dbReference type="InterPro" id="IPR042099">
    <property type="entry name" value="ANL_N_sf"/>
</dbReference>
<comment type="similarity">
    <text evidence="1">Belongs to the ATP-dependent AMP-binding enzyme family.</text>
</comment>
<evidence type="ECO:0000313" key="4">
    <source>
        <dbReference type="EMBL" id="KIA65909.1"/>
    </source>
</evidence>
<protein>
    <submittedName>
        <fullName evidence="4">AMP-dependent synthetase</fullName>
    </submittedName>
</protein>
<evidence type="ECO:0000256" key="2">
    <source>
        <dbReference type="ARBA" id="ARBA00022598"/>
    </source>
</evidence>
<evidence type="ECO:0000256" key="1">
    <source>
        <dbReference type="ARBA" id="ARBA00006432"/>
    </source>
</evidence>
<dbReference type="InterPro" id="IPR020845">
    <property type="entry name" value="AMP-binding_CS"/>
</dbReference>
<reference evidence="4 5" key="1">
    <citation type="journal article" date="2014" name="Int. J. Syst. Evol. Microbiol.">
        <title>Nocardia vulneris sp. nov., isolated from wounds of human patients in North America.</title>
        <authorList>
            <person name="Lasker B.A."/>
            <person name="Bell M."/>
            <person name="Klenk H.P."/>
            <person name="Sproer C."/>
            <person name="Schumann C."/>
            <person name="Schumann P."/>
            <person name="Brown J.M."/>
        </authorList>
    </citation>
    <scope>NUCLEOTIDE SEQUENCE [LARGE SCALE GENOMIC DNA]</scope>
    <source>
        <strain evidence="4 5">W9851</strain>
    </source>
</reference>
<dbReference type="RefSeq" id="WP_052280255.1">
    <property type="nucleotide sequence ID" value="NZ_BDCI01000041.1"/>
</dbReference>
<proteinExistence type="inferred from homology"/>
<dbReference type="EMBL" id="JNFP01000005">
    <property type="protein sequence ID" value="KIA65909.1"/>
    <property type="molecule type" value="Genomic_DNA"/>
</dbReference>
<dbReference type="InterPro" id="IPR000873">
    <property type="entry name" value="AMP-dep_synth/lig_dom"/>
</dbReference>
<organism evidence="4 5">
    <name type="scientific">Nocardia vulneris</name>
    <dbReference type="NCBI Taxonomy" id="1141657"/>
    <lineage>
        <taxon>Bacteria</taxon>
        <taxon>Bacillati</taxon>
        <taxon>Actinomycetota</taxon>
        <taxon>Actinomycetes</taxon>
        <taxon>Mycobacteriales</taxon>
        <taxon>Nocardiaceae</taxon>
        <taxon>Nocardia</taxon>
    </lineage>
</organism>
<comment type="caution">
    <text evidence="4">The sequence shown here is derived from an EMBL/GenBank/DDBJ whole genome shotgun (WGS) entry which is preliminary data.</text>
</comment>
<keyword evidence="5" id="KW-1185">Reference proteome</keyword>
<gene>
    <name evidence="4" type="ORF">FG87_05520</name>
</gene>
<dbReference type="SUPFAM" id="SSF56801">
    <property type="entry name" value="Acetyl-CoA synthetase-like"/>
    <property type="match status" value="1"/>
</dbReference>
<evidence type="ECO:0000313" key="5">
    <source>
        <dbReference type="Proteomes" id="UP000031364"/>
    </source>
</evidence>